<evidence type="ECO:0000313" key="13">
    <source>
        <dbReference type="Proteomes" id="UP000193685"/>
    </source>
</evidence>
<keyword evidence="7" id="KW-0653">Protein transport</keyword>
<dbReference type="InterPro" id="IPR001680">
    <property type="entry name" value="WD40_rpt"/>
</dbReference>
<reference evidence="12 13" key="1">
    <citation type="submission" date="2016-07" db="EMBL/GenBank/DDBJ databases">
        <title>Pervasive Adenine N6-methylation of Active Genes in Fungi.</title>
        <authorList>
            <consortium name="DOE Joint Genome Institute"/>
            <person name="Mondo S.J."/>
            <person name="Dannebaum R.O."/>
            <person name="Kuo R.C."/>
            <person name="Labutti K."/>
            <person name="Haridas S."/>
            <person name="Kuo A."/>
            <person name="Salamov A."/>
            <person name="Ahrendt S.R."/>
            <person name="Lipzen A."/>
            <person name="Sullivan W."/>
            <person name="Andreopoulos W.B."/>
            <person name="Clum A."/>
            <person name="Lindquist E."/>
            <person name="Daum C."/>
            <person name="Ramamoorthy G.K."/>
            <person name="Gryganskyi A."/>
            <person name="Culley D."/>
            <person name="Magnuson J.K."/>
            <person name="James T.Y."/>
            <person name="O'Malley M.A."/>
            <person name="Stajich J.E."/>
            <person name="Spatafora J.W."/>
            <person name="Visel A."/>
            <person name="Grigoriev I.V."/>
        </authorList>
    </citation>
    <scope>NUCLEOTIDE SEQUENCE [LARGE SCALE GENOMIC DNA]</scope>
    <source>
        <strain evidence="12 13">12-1054</strain>
    </source>
</reference>
<protein>
    <submittedName>
        <fullName evidence="12">Putative nucleoporin</fullName>
    </submittedName>
</protein>
<dbReference type="FunFam" id="2.130.10.10:FF:000578">
    <property type="entry name" value="Nucleoporin seh1"/>
    <property type="match status" value="1"/>
</dbReference>
<keyword evidence="10" id="KW-0539">Nucleus</keyword>
<comment type="subcellular location">
    <subcellularLocation>
        <location evidence="1">Nucleus</location>
        <location evidence="1">Nuclear pore complex</location>
    </subcellularLocation>
</comment>
<comment type="similarity">
    <text evidence="2">Belongs to the WD repeat SEC13 family.</text>
</comment>
<evidence type="ECO:0000256" key="9">
    <source>
        <dbReference type="ARBA" id="ARBA00023132"/>
    </source>
</evidence>
<dbReference type="Proteomes" id="UP000193685">
    <property type="component" value="Unassembled WGS sequence"/>
</dbReference>
<dbReference type="SMART" id="SM00320">
    <property type="entry name" value="WD40"/>
    <property type="match status" value="5"/>
</dbReference>
<evidence type="ECO:0000256" key="3">
    <source>
        <dbReference type="ARBA" id="ARBA00022448"/>
    </source>
</evidence>
<keyword evidence="8" id="KW-0811">Translocation</keyword>
<keyword evidence="4 11" id="KW-0853">WD repeat</keyword>
<evidence type="ECO:0000256" key="6">
    <source>
        <dbReference type="ARBA" id="ARBA00022816"/>
    </source>
</evidence>
<dbReference type="EMBL" id="MCFI01000007">
    <property type="protein sequence ID" value="ORY83702.1"/>
    <property type="molecule type" value="Genomic_DNA"/>
</dbReference>
<evidence type="ECO:0000256" key="4">
    <source>
        <dbReference type="ARBA" id="ARBA00022574"/>
    </source>
</evidence>
<dbReference type="OrthoDB" id="5566198at2759"/>
<evidence type="ECO:0000256" key="7">
    <source>
        <dbReference type="ARBA" id="ARBA00022927"/>
    </source>
</evidence>
<evidence type="ECO:0000313" key="12">
    <source>
        <dbReference type="EMBL" id="ORY83702.1"/>
    </source>
</evidence>
<dbReference type="GO" id="GO:0035859">
    <property type="term" value="C:Seh1-associated complex"/>
    <property type="evidence" value="ECO:0007669"/>
    <property type="project" value="TreeGrafter"/>
</dbReference>
<sequence>MWTPIETDAADLIHDVSYDYYGRRMAACSSDRTLKIFDVDAAGAWQMTDSWKAADASILECVWAHPEHGQVVACCSLDRTVRIFEETGGEGKRWVERARLVDARAAVHDIWFAPQHQGLRLASVAADGIVRIYEALEPNNLSHWTLMDDFSVLDGSGGEDDGEMAVVKMPPRESEASFCLTWCPSRFAQPSLAVGSMDTVRLYVQDGASGKWRPAGEISHPALIRDITWAPSMGRSWHQLATACKDGHVRIFKLVESEGRWQTQCIGDFDDHGQPVWRVSFNVTGTILSSAGDDAKIRLWKSSYGGQFACTSVVSMIQS</sequence>
<dbReference type="PANTHER" id="PTHR11024">
    <property type="entry name" value="NUCLEAR PORE COMPLEX PROTEIN SEC13 / SEH1 FAMILY MEMBER"/>
    <property type="match status" value="1"/>
</dbReference>
<evidence type="ECO:0000256" key="11">
    <source>
        <dbReference type="PROSITE-ProRule" id="PRU00221"/>
    </source>
</evidence>
<dbReference type="STRING" id="56484.A0A1Y2FIC2"/>
<dbReference type="Gene3D" id="2.130.10.10">
    <property type="entry name" value="YVTN repeat-like/Quinoprotein amine dehydrogenase"/>
    <property type="match status" value="1"/>
</dbReference>
<keyword evidence="6" id="KW-0509">mRNA transport</keyword>
<accession>A0A1Y2FIC2</accession>
<dbReference type="InterPro" id="IPR036322">
    <property type="entry name" value="WD40_repeat_dom_sf"/>
</dbReference>
<dbReference type="RefSeq" id="XP_040725997.1">
    <property type="nucleotide sequence ID" value="XM_040866795.1"/>
</dbReference>
<keyword evidence="5" id="KW-0677">Repeat</keyword>
<dbReference type="GO" id="GO:0051028">
    <property type="term" value="P:mRNA transport"/>
    <property type="evidence" value="ECO:0007669"/>
    <property type="project" value="UniProtKB-KW"/>
</dbReference>
<feature type="repeat" description="WD" evidence="11">
    <location>
        <begin position="269"/>
        <end position="301"/>
    </location>
</feature>
<comment type="caution">
    <text evidence="12">The sequence shown here is derived from an EMBL/GenBank/DDBJ whole genome shotgun (WGS) entry which is preliminary data.</text>
</comment>
<dbReference type="GeneID" id="63783394"/>
<evidence type="ECO:0000256" key="1">
    <source>
        <dbReference type="ARBA" id="ARBA00004567"/>
    </source>
</evidence>
<dbReference type="Pfam" id="PF00400">
    <property type="entry name" value="WD40"/>
    <property type="match status" value="3"/>
</dbReference>
<dbReference type="AlphaFoldDB" id="A0A1Y2FIC2"/>
<dbReference type="GO" id="GO:0015031">
    <property type="term" value="P:protein transport"/>
    <property type="evidence" value="ECO:0007669"/>
    <property type="project" value="UniProtKB-KW"/>
</dbReference>
<keyword evidence="3" id="KW-0813">Transport</keyword>
<dbReference type="PANTHER" id="PTHR11024:SF3">
    <property type="entry name" value="NUCLEOPORIN SEH1"/>
    <property type="match status" value="1"/>
</dbReference>
<name>A0A1Y2FIC2_PROLT</name>
<proteinExistence type="inferred from homology"/>
<dbReference type="InterPro" id="IPR015943">
    <property type="entry name" value="WD40/YVTN_repeat-like_dom_sf"/>
</dbReference>
<keyword evidence="9" id="KW-0906">Nuclear pore complex</keyword>
<dbReference type="InterPro" id="IPR037363">
    <property type="entry name" value="Sec13/Seh1_fam"/>
</dbReference>
<dbReference type="GO" id="GO:0031080">
    <property type="term" value="C:nuclear pore outer ring"/>
    <property type="evidence" value="ECO:0007669"/>
    <property type="project" value="TreeGrafter"/>
</dbReference>
<dbReference type="PROSITE" id="PS50294">
    <property type="entry name" value="WD_REPEATS_REGION"/>
    <property type="match status" value="1"/>
</dbReference>
<organism evidence="12 13">
    <name type="scientific">Protomyces lactucae-debilis</name>
    <dbReference type="NCBI Taxonomy" id="2754530"/>
    <lineage>
        <taxon>Eukaryota</taxon>
        <taxon>Fungi</taxon>
        <taxon>Dikarya</taxon>
        <taxon>Ascomycota</taxon>
        <taxon>Taphrinomycotina</taxon>
        <taxon>Taphrinomycetes</taxon>
        <taxon>Taphrinales</taxon>
        <taxon>Protomycetaceae</taxon>
        <taxon>Protomyces</taxon>
    </lineage>
</organism>
<evidence type="ECO:0000256" key="10">
    <source>
        <dbReference type="ARBA" id="ARBA00023242"/>
    </source>
</evidence>
<evidence type="ECO:0000256" key="5">
    <source>
        <dbReference type="ARBA" id="ARBA00022737"/>
    </source>
</evidence>
<dbReference type="SUPFAM" id="SSF50978">
    <property type="entry name" value="WD40 repeat-like"/>
    <property type="match status" value="1"/>
</dbReference>
<dbReference type="GO" id="GO:0034198">
    <property type="term" value="P:cellular response to amino acid starvation"/>
    <property type="evidence" value="ECO:0007669"/>
    <property type="project" value="TreeGrafter"/>
</dbReference>
<keyword evidence="13" id="KW-1185">Reference proteome</keyword>
<dbReference type="GO" id="GO:1904263">
    <property type="term" value="P:positive regulation of TORC1 signaling"/>
    <property type="evidence" value="ECO:0007669"/>
    <property type="project" value="TreeGrafter"/>
</dbReference>
<gene>
    <name evidence="12" type="ORF">BCR37DRAFT_276334</name>
</gene>
<evidence type="ECO:0000256" key="8">
    <source>
        <dbReference type="ARBA" id="ARBA00023010"/>
    </source>
</evidence>
<dbReference type="GO" id="GO:0005198">
    <property type="term" value="F:structural molecule activity"/>
    <property type="evidence" value="ECO:0007669"/>
    <property type="project" value="InterPro"/>
</dbReference>
<dbReference type="PROSITE" id="PS50082">
    <property type="entry name" value="WD_REPEATS_2"/>
    <property type="match status" value="1"/>
</dbReference>
<dbReference type="OMA" id="NAPTRRW"/>
<evidence type="ECO:0000256" key="2">
    <source>
        <dbReference type="ARBA" id="ARBA00010102"/>
    </source>
</evidence>